<feature type="transmembrane region" description="Helical" evidence="6">
    <location>
        <begin position="136"/>
        <end position="159"/>
    </location>
</feature>
<dbReference type="HOGENOM" id="CLU_602375_0_0_11"/>
<dbReference type="AlphaFoldDB" id="H5WYT4"/>
<sequence length="446" mass="46690">MKSRMALRVHQLWRKRELPGAAGVVRNMLGTALVNMILAAFAAATGVVIARALGPTGRGEYAAIFTWFSVVLAVGQLGQTAATTYFVARHPKRAPDYLATSRNLMVASGVATLLLGIFVAPLLASGNEVVTWGYRLMFLTCLACFVGASYTFSLQATNLKAWNMVRVAQPVAYLSMIVGLHVVVGLSLMTVLAVLSFTMVAQTGLAYLLCRREGLTGGTARRTLTKPLTRYGVSQLMASTPTVVTTRLDQLVLSIVVPAAQLGRYAVAASLSVLAAPLVAAIGHVAFPRIASRSNPDSSARLRRDALLASTTIGAVAMILITSTASWVVPTVFGPQFSEAVPLVWLMAPGGVFLGCGRVSADLLRGHGKPGSVACAQGIAAVATVSTLVALLPIIGIAGAAVAWSTGTGIAFVLMLFALRRVSRARRHTLAIAADADPTPVAREPS</sequence>
<accession>H5WYT4</accession>
<feature type="transmembrane region" description="Helical" evidence="6">
    <location>
        <begin position="373"/>
        <end position="395"/>
    </location>
</feature>
<evidence type="ECO:0000256" key="3">
    <source>
        <dbReference type="ARBA" id="ARBA00022692"/>
    </source>
</evidence>
<keyword evidence="4 6" id="KW-1133">Transmembrane helix</keyword>
<proteinExistence type="predicted"/>
<evidence type="ECO:0000256" key="2">
    <source>
        <dbReference type="ARBA" id="ARBA00022475"/>
    </source>
</evidence>
<dbReference type="GO" id="GO:0005886">
    <property type="term" value="C:plasma membrane"/>
    <property type="evidence" value="ECO:0007669"/>
    <property type="project" value="UniProtKB-SubCell"/>
</dbReference>
<dbReference type="EMBL" id="CM001439">
    <property type="protein sequence ID" value="EHR51806.1"/>
    <property type="molecule type" value="Genomic_DNA"/>
</dbReference>
<feature type="transmembrane region" description="Helical" evidence="6">
    <location>
        <begin position="61"/>
        <end position="88"/>
    </location>
</feature>
<reference evidence="7 8" key="1">
    <citation type="journal article" date="2012" name="Stand. Genomic Sci.">
        <title>Genome sequence of the ocean sediment bacterium Saccharomonospora marina type strain (XMU15(T)).</title>
        <authorList>
            <person name="Klenk H.P."/>
            <person name="Lu M."/>
            <person name="Lucas S."/>
            <person name="Lapidus A."/>
            <person name="Copeland A."/>
            <person name="Pitluck S."/>
            <person name="Goodwin L.A."/>
            <person name="Han C."/>
            <person name="Tapia R."/>
            <person name="Brambilla E.M."/>
            <person name="Potter G."/>
            <person name="Land M."/>
            <person name="Ivanova N."/>
            <person name="Rohde M."/>
            <person name="Goker M."/>
            <person name="Detter J.C."/>
            <person name="Li W.J."/>
            <person name="Kyrpides N.C."/>
            <person name="Woyke T."/>
        </authorList>
    </citation>
    <scope>NUCLEOTIDE SEQUENCE [LARGE SCALE GENOMIC DNA]</scope>
    <source>
        <strain evidence="7 8">XMU15</strain>
    </source>
</reference>
<evidence type="ECO:0000256" key="1">
    <source>
        <dbReference type="ARBA" id="ARBA00004651"/>
    </source>
</evidence>
<gene>
    <name evidence="7" type="ORF">SacmaDRAFT_3592</name>
</gene>
<dbReference type="STRING" id="882083.SacmaDRAFT_3592"/>
<evidence type="ECO:0000256" key="5">
    <source>
        <dbReference type="ARBA" id="ARBA00023136"/>
    </source>
</evidence>
<dbReference type="Pfam" id="PF01943">
    <property type="entry name" value="Polysacc_synt"/>
    <property type="match status" value="1"/>
</dbReference>
<dbReference type="eggNOG" id="COG2244">
    <property type="taxonomic scope" value="Bacteria"/>
</dbReference>
<feature type="transmembrane region" description="Helical" evidence="6">
    <location>
        <begin position="265"/>
        <end position="287"/>
    </location>
</feature>
<evidence type="ECO:0000256" key="4">
    <source>
        <dbReference type="ARBA" id="ARBA00022989"/>
    </source>
</evidence>
<evidence type="ECO:0000313" key="8">
    <source>
        <dbReference type="Proteomes" id="UP000004926"/>
    </source>
</evidence>
<keyword evidence="5 6" id="KW-0472">Membrane</keyword>
<feature type="transmembrane region" description="Helical" evidence="6">
    <location>
        <begin position="340"/>
        <end position="361"/>
    </location>
</feature>
<comment type="subcellular location">
    <subcellularLocation>
        <location evidence="1">Cell membrane</location>
        <topology evidence="1">Multi-pass membrane protein</topology>
    </subcellularLocation>
</comment>
<name>H5WYT4_9PSEU</name>
<feature type="transmembrane region" description="Helical" evidence="6">
    <location>
        <begin position="21"/>
        <end position="49"/>
    </location>
</feature>
<keyword evidence="3 6" id="KW-0812">Transmembrane</keyword>
<feature type="transmembrane region" description="Helical" evidence="6">
    <location>
        <begin position="104"/>
        <end position="124"/>
    </location>
</feature>
<dbReference type="Proteomes" id="UP000004926">
    <property type="component" value="Chromosome"/>
</dbReference>
<feature type="transmembrane region" description="Helical" evidence="6">
    <location>
        <begin position="307"/>
        <end position="328"/>
    </location>
</feature>
<evidence type="ECO:0000313" key="7">
    <source>
        <dbReference type="EMBL" id="EHR51806.1"/>
    </source>
</evidence>
<dbReference type="InterPro" id="IPR050833">
    <property type="entry name" value="Poly_Biosynth_Transport"/>
</dbReference>
<feature type="transmembrane region" description="Helical" evidence="6">
    <location>
        <begin position="171"/>
        <end position="195"/>
    </location>
</feature>
<feature type="transmembrane region" description="Helical" evidence="6">
    <location>
        <begin position="401"/>
        <end position="419"/>
    </location>
</feature>
<keyword evidence="8" id="KW-1185">Reference proteome</keyword>
<dbReference type="PANTHER" id="PTHR30250">
    <property type="entry name" value="PST FAMILY PREDICTED COLANIC ACID TRANSPORTER"/>
    <property type="match status" value="1"/>
</dbReference>
<keyword evidence="2" id="KW-1003">Cell membrane</keyword>
<dbReference type="InterPro" id="IPR002797">
    <property type="entry name" value="Polysacc_synth"/>
</dbReference>
<evidence type="ECO:0000256" key="6">
    <source>
        <dbReference type="SAM" id="Phobius"/>
    </source>
</evidence>
<dbReference type="OrthoDB" id="3320002at2"/>
<organism evidence="7 8">
    <name type="scientific">Saccharomonospora marina XMU15</name>
    <dbReference type="NCBI Taxonomy" id="882083"/>
    <lineage>
        <taxon>Bacteria</taxon>
        <taxon>Bacillati</taxon>
        <taxon>Actinomycetota</taxon>
        <taxon>Actinomycetes</taxon>
        <taxon>Pseudonocardiales</taxon>
        <taxon>Pseudonocardiaceae</taxon>
        <taxon>Saccharomonospora</taxon>
    </lineage>
</organism>
<dbReference type="PANTHER" id="PTHR30250:SF11">
    <property type="entry name" value="O-ANTIGEN TRANSPORTER-RELATED"/>
    <property type="match status" value="1"/>
</dbReference>
<protein>
    <submittedName>
        <fullName evidence="7">Membrane protein involved in the export of O-antigen and teichoic acid</fullName>
    </submittedName>
</protein>